<dbReference type="Pfam" id="PF00015">
    <property type="entry name" value="MCPsignal"/>
    <property type="match status" value="1"/>
</dbReference>
<dbReference type="Pfam" id="PF02743">
    <property type="entry name" value="dCache_1"/>
    <property type="match status" value="1"/>
</dbReference>
<comment type="caution">
    <text evidence="15">The sequence shown here is derived from an EMBL/GenBank/DDBJ whole genome shotgun (WGS) entry which is preliminary data.</text>
</comment>
<comment type="subcellular location">
    <subcellularLocation>
        <location evidence="1">Cell inner membrane</location>
        <topology evidence="1">Multi-pass membrane protein</topology>
    </subcellularLocation>
</comment>
<dbReference type="PANTHER" id="PTHR32089:SF112">
    <property type="entry name" value="LYSOZYME-LIKE PROTEIN-RELATED"/>
    <property type="match status" value="1"/>
</dbReference>
<feature type="transmembrane region" description="Helical" evidence="11">
    <location>
        <begin position="26"/>
        <end position="47"/>
    </location>
</feature>
<dbReference type="PROSITE" id="PS50192">
    <property type="entry name" value="T_SNARE"/>
    <property type="match status" value="1"/>
</dbReference>
<reference evidence="15 16" key="1">
    <citation type="submission" date="2020-08" db="EMBL/GenBank/DDBJ databases">
        <title>Genomic Encyclopedia of Type Strains, Phase IV (KMG-IV): sequencing the most valuable type-strain genomes for metagenomic binning, comparative biology and taxonomic classification.</title>
        <authorList>
            <person name="Goeker M."/>
        </authorList>
    </citation>
    <scope>NUCLEOTIDE SEQUENCE [LARGE SCALE GENOMIC DNA]</scope>
    <source>
        <strain evidence="15 16">DSM 11590</strain>
    </source>
</reference>
<keyword evidence="7 11" id="KW-0472">Membrane</keyword>
<dbReference type="Pfam" id="PF00672">
    <property type="entry name" value="HAMP"/>
    <property type="match status" value="1"/>
</dbReference>
<name>A0A7X0DKL9_NOVIT</name>
<feature type="domain" description="Methyl-accepting transducer" evidence="12">
    <location>
        <begin position="520"/>
        <end position="760"/>
    </location>
</feature>
<dbReference type="AlphaFoldDB" id="A0A7X0DKL9"/>
<evidence type="ECO:0000259" key="14">
    <source>
        <dbReference type="PROSITE" id="PS50885"/>
    </source>
</evidence>
<keyword evidence="4" id="KW-0997">Cell inner membrane</keyword>
<feature type="transmembrane region" description="Helical" evidence="11">
    <location>
        <begin position="332"/>
        <end position="352"/>
    </location>
</feature>
<dbReference type="Gene3D" id="6.10.340.10">
    <property type="match status" value="1"/>
</dbReference>
<proteinExistence type="inferred from homology"/>
<evidence type="ECO:0000313" key="16">
    <source>
        <dbReference type="Proteomes" id="UP000544872"/>
    </source>
</evidence>
<sequence>MTKTGIATDTTHGRMHKIGVGLKNRLTVLIGILMITACIATGISLVLEASASLRQNAAQAVSDASAQEASHVSAFVDGAMQRAIQLANFITFQAELGSIDRAQIMHHTLRVLADEPGLFATWILAPVGSLDDRDAEFAGKPAYDLEGAFVPFYTRKDGQAQEAFTEPTATNDWDSDFYKLPATTGKRTVVAPYVDPYVNIMMTSVTVPVKLGARPTAVIGIDIALAQIQERLEKVRIFKSGRIFLLDSAGTYVSHWDHDRLGKPATAEQVPTAILDAAKAGQTLNLPWPDGFTDTMFQVVPVRFSLSGETWSLVAEVPRTEAEASIFAMKQAGVLTGVIAITLGLIGAWLLAGTISRPIVAVTKALVSLARGETDIVLPKASSRDEIGQMAAALVGLQVSVSDAFRLKQMVETQPTSVLLCTQDGQITYVNGAAEAFLNSLGEYLSCPAATLTGQPLSVFSGIGSTLMDMVRASTETAQRQRLPLGPAMLDLHATAIRSDTGSLIGVMVNWYDVTRSVSLADEFESKVRNIASSVTEAAEQVQSAAAAMTETAENMRSRSAIVASTAEEAGSNVSAVAQAGEQLTVSIDEITRSVADAATMTQQAVSEAGQAKATIQSLNAAARNIGEVVELITNIANQTNLLALNATVEAARAGELGKGFAVVANEVKALASQTSKATDEIARQISDVQKATGQVVSVTEQIGSIIGHIDHISQTIAAAVEEQGVTTREISRNVQEAASGTRMVSANIADVARDAGETALSADAVHGTSTILRPGGPGTGQGG</sequence>
<dbReference type="RefSeq" id="WP_184260849.1">
    <property type="nucleotide sequence ID" value="NZ_JACIIX010000001.1"/>
</dbReference>
<evidence type="ECO:0000256" key="8">
    <source>
        <dbReference type="ARBA" id="ARBA00023224"/>
    </source>
</evidence>
<feature type="domain" description="T-SNARE coiled-coil homology" evidence="13">
    <location>
        <begin position="700"/>
        <end position="752"/>
    </location>
</feature>
<evidence type="ECO:0000256" key="4">
    <source>
        <dbReference type="ARBA" id="ARBA00022519"/>
    </source>
</evidence>
<keyword evidence="5 11" id="KW-0812">Transmembrane</keyword>
<keyword evidence="8 10" id="KW-0807">Transducer</keyword>
<dbReference type="GO" id="GO:0005886">
    <property type="term" value="C:plasma membrane"/>
    <property type="evidence" value="ECO:0007669"/>
    <property type="project" value="UniProtKB-SubCell"/>
</dbReference>
<dbReference type="Gene3D" id="3.30.450.20">
    <property type="entry name" value="PAS domain"/>
    <property type="match status" value="3"/>
</dbReference>
<dbReference type="SMART" id="SM00283">
    <property type="entry name" value="MA"/>
    <property type="match status" value="1"/>
</dbReference>
<evidence type="ECO:0000259" key="13">
    <source>
        <dbReference type="PROSITE" id="PS50192"/>
    </source>
</evidence>
<dbReference type="CDD" id="cd12913">
    <property type="entry name" value="PDC1_MCP_like"/>
    <property type="match status" value="1"/>
</dbReference>
<comment type="similarity">
    <text evidence="9">Belongs to the methyl-accepting chemotaxis (MCP) protein family.</text>
</comment>
<dbReference type="GO" id="GO:0007165">
    <property type="term" value="P:signal transduction"/>
    <property type="evidence" value="ECO:0007669"/>
    <property type="project" value="UniProtKB-KW"/>
</dbReference>
<dbReference type="CDD" id="cd06225">
    <property type="entry name" value="HAMP"/>
    <property type="match status" value="1"/>
</dbReference>
<keyword evidence="16" id="KW-1185">Reference proteome</keyword>
<dbReference type="GO" id="GO:0006935">
    <property type="term" value="P:chemotaxis"/>
    <property type="evidence" value="ECO:0007669"/>
    <property type="project" value="UniProtKB-KW"/>
</dbReference>
<keyword evidence="3" id="KW-0145">Chemotaxis</keyword>
<dbReference type="PROSITE" id="PS50111">
    <property type="entry name" value="CHEMOTAXIS_TRANSDUC_2"/>
    <property type="match status" value="1"/>
</dbReference>
<gene>
    <name evidence="15" type="ORF">FHS48_000436</name>
</gene>
<evidence type="ECO:0000313" key="15">
    <source>
        <dbReference type="EMBL" id="MBB6209055.1"/>
    </source>
</evidence>
<dbReference type="InterPro" id="IPR003660">
    <property type="entry name" value="HAMP_dom"/>
</dbReference>
<evidence type="ECO:0000256" key="5">
    <source>
        <dbReference type="ARBA" id="ARBA00022692"/>
    </source>
</evidence>
<dbReference type="Gene3D" id="1.10.287.950">
    <property type="entry name" value="Methyl-accepting chemotaxis protein"/>
    <property type="match status" value="1"/>
</dbReference>
<evidence type="ECO:0000256" key="7">
    <source>
        <dbReference type="ARBA" id="ARBA00023136"/>
    </source>
</evidence>
<evidence type="ECO:0000259" key="12">
    <source>
        <dbReference type="PROSITE" id="PS50111"/>
    </source>
</evidence>
<dbReference type="EMBL" id="JACIIX010000001">
    <property type="protein sequence ID" value="MBB6209055.1"/>
    <property type="molecule type" value="Genomic_DNA"/>
</dbReference>
<dbReference type="InterPro" id="IPR033479">
    <property type="entry name" value="dCache_1"/>
</dbReference>
<evidence type="ECO:0000256" key="6">
    <source>
        <dbReference type="ARBA" id="ARBA00022989"/>
    </source>
</evidence>
<feature type="domain" description="HAMP" evidence="14">
    <location>
        <begin position="353"/>
        <end position="406"/>
    </location>
</feature>
<dbReference type="SUPFAM" id="SSF58104">
    <property type="entry name" value="Methyl-accepting chemotaxis protein (MCP) signaling domain"/>
    <property type="match status" value="1"/>
</dbReference>
<evidence type="ECO:0000256" key="1">
    <source>
        <dbReference type="ARBA" id="ARBA00004429"/>
    </source>
</evidence>
<protein>
    <submittedName>
        <fullName evidence="15">Methyl-accepting chemotaxis protein</fullName>
    </submittedName>
</protein>
<evidence type="ECO:0000256" key="3">
    <source>
        <dbReference type="ARBA" id="ARBA00022500"/>
    </source>
</evidence>
<accession>A0A7X0DKL9</accession>
<evidence type="ECO:0000256" key="9">
    <source>
        <dbReference type="ARBA" id="ARBA00029447"/>
    </source>
</evidence>
<dbReference type="Proteomes" id="UP000544872">
    <property type="component" value="Unassembled WGS sequence"/>
</dbReference>
<evidence type="ECO:0000256" key="2">
    <source>
        <dbReference type="ARBA" id="ARBA00022475"/>
    </source>
</evidence>
<keyword evidence="6 11" id="KW-1133">Transmembrane helix</keyword>
<dbReference type="InterPro" id="IPR004089">
    <property type="entry name" value="MCPsignal_dom"/>
</dbReference>
<keyword evidence="2" id="KW-1003">Cell membrane</keyword>
<dbReference type="PANTHER" id="PTHR32089">
    <property type="entry name" value="METHYL-ACCEPTING CHEMOTAXIS PROTEIN MCPB"/>
    <property type="match status" value="1"/>
</dbReference>
<dbReference type="SUPFAM" id="SSF158472">
    <property type="entry name" value="HAMP domain-like"/>
    <property type="match status" value="1"/>
</dbReference>
<organism evidence="15 16">
    <name type="scientific">Novispirillum itersonii</name>
    <name type="common">Aquaspirillum itersonii</name>
    <dbReference type="NCBI Taxonomy" id="189"/>
    <lineage>
        <taxon>Bacteria</taxon>
        <taxon>Pseudomonadati</taxon>
        <taxon>Pseudomonadota</taxon>
        <taxon>Alphaproteobacteria</taxon>
        <taxon>Rhodospirillales</taxon>
        <taxon>Novispirillaceae</taxon>
        <taxon>Novispirillum</taxon>
    </lineage>
</organism>
<dbReference type="SMART" id="SM00304">
    <property type="entry name" value="HAMP"/>
    <property type="match status" value="1"/>
</dbReference>
<dbReference type="InterPro" id="IPR000727">
    <property type="entry name" value="T_SNARE_dom"/>
</dbReference>
<evidence type="ECO:0000256" key="11">
    <source>
        <dbReference type="SAM" id="Phobius"/>
    </source>
</evidence>
<dbReference type="PROSITE" id="PS50885">
    <property type="entry name" value="HAMP"/>
    <property type="match status" value="1"/>
</dbReference>
<evidence type="ECO:0000256" key="10">
    <source>
        <dbReference type="PROSITE-ProRule" id="PRU00284"/>
    </source>
</evidence>